<feature type="non-terminal residue" evidence="1">
    <location>
        <position position="133"/>
    </location>
</feature>
<reference evidence="1" key="1">
    <citation type="submission" date="2023-07" db="EMBL/GenBank/DDBJ databases">
        <authorList>
            <person name="Stuckert A."/>
        </authorList>
    </citation>
    <scope>NUCLEOTIDE SEQUENCE</scope>
</reference>
<proteinExistence type="predicted"/>
<dbReference type="Proteomes" id="UP001176940">
    <property type="component" value="Unassembled WGS sequence"/>
</dbReference>
<dbReference type="EMBL" id="CAUEEQ010047261">
    <property type="protein sequence ID" value="CAJ0959178.1"/>
    <property type="molecule type" value="Genomic_DNA"/>
</dbReference>
<evidence type="ECO:0000313" key="2">
    <source>
        <dbReference type="Proteomes" id="UP001176940"/>
    </source>
</evidence>
<sequence length="133" mass="15058">MDKRDYMEEILRQLSDTQVYKVVPHNPKNSIVVKLNAIADDHIQRGTIDKKLKEFLCKSDPITPVFYILPKRLHKPPGCQTVSSSDSILSPLMMVLEKMTTPLVKKCKSFLLDTESMTSSSSTIMHPSAFYGI</sequence>
<accession>A0ABN9M8V7</accession>
<evidence type="ECO:0000313" key="1">
    <source>
        <dbReference type="EMBL" id="CAJ0959178.1"/>
    </source>
</evidence>
<protein>
    <submittedName>
        <fullName evidence="1">Uncharacterized protein</fullName>
    </submittedName>
</protein>
<gene>
    <name evidence="1" type="ORF">RIMI_LOCUS16725118</name>
</gene>
<organism evidence="1 2">
    <name type="scientific">Ranitomeya imitator</name>
    <name type="common">mimic poison frog</name>
    <dbReference type="NCBI Taxonomy" id="111125"/>
    <lineage>
        <taxon>Eukaryota</taxon>
        <taxon>Metazoa</taxon>
        <taxon>Chordata</taxon>
        <taxon>Craniata</taxon>
        <taxon>Vertebrata</taxon>
        <taxon>Euteleostomi</taxon>
        <taxon>Amphibia</taxon>
        <taxon>Batrachia</taxon>
        <taxon>Anura</taxon>
        <taxon>Neobatrachia</taxon>
        <taxon>Hyloidea</taxon>
        <taxon>Dendrobatidae</taxon>
        <taxon>Dendrobatinae</taxon>
        <taxon>Ranitomeya</taxon>
    </lineage>
</organism>
<comment type="caution">
    <text evidence="1">The sequence shown here is derived from an EMBL/GenBank/DDBJ whole genome shotgun (WGS) entry which is preliminary data.</text>
</comment>
<name>A0ABN9M8V7_9NEOB</name>
<keyword evidence="2" id="KW-1185">Reference proteome</keyword>